<keyword evidence="4" id="KW-0812">Transmembrane</keyword>
<dbReference type="PRINTS" id="PR00260">
    <property type="entry name" value="CHEMTRNSDUCR"/>
</dbReference>
<dbReference type="RefSeq" id="WP_002705818.1">
    <property type="nucleotide sequence ID" value="NZ_AGRW01000052.1"/>
</dbReference>
<evidence type="ECO:0000313" key="7">
    <source>
        <dbReference type="EMBL" id="EIC01074.1"/>
    </source>
</evidence>
<keyword evidence="4" id="KW-0472">Membrane</keyword>
<dbReference type="GO" id="GO:0004888">
    <property type="term" value="F:transmembrane signaling receptor activity"/>
    <property type="evidence" value="ECO:0007669"/>
    <property type="project" value="InterPro"/>
</dbReference>
<dbReference type="PANTHER" id="PTHR32089:SF112">
    <property type="entry name" value="LYSOZYME-LIKE PROTEIN-RELATED"/>
    <property type="match status" value="1"/>
</dbReference>
<dbReference type="EMBL" id="AGRW01000052">
    <property type="protein sequence ID" value="EIC01074.1"/>
    <property type="molecule type" value="Genomic_DNA"/>
</dbReference>
<dbReference type="eggNOG" id="COG0840">
    <property type="taxonomic scope" value="Bacteria"/>
</dbReference>
<feature type="domain" description="Methyl-accepting transducer" evidence="5">
    <location>
        <begin position="422"/>
        <end position="665"/>
    </location>
</feature>
<evidence type="ECO:0000256" key="2">
    <source>
        <dbReference type="ARBA" id="ARBA00029447"/>
    </source>
</evidence>
<dbReference type="PROSITE" id="PS50111">
    <property type="entry name" value="CHEMOTAXIS_TRANSDUC_2"/>
    <property type="match status" value="1"/>
</dbReference>
<dbReference type="Proteomes" id="UP000003571">
    <property type="component" value="Unassembled WGS sequence"/>
</dbReference>
<keyword evidence="8" id="KW-1185">Reference proteome</keyword>
<evidence type="ECO:0000256" key="4">
    <source>
        <dbReference type="SAM" id="Phobius"/>
    </source>
</evidence>
<feature type="transmembrane region" description="Helical" evidence="4">
    <location>
        <begin position="297"/>
        <end position="321"/>
    </location>
</feature>
<protein>
    <submittedName>
        <fullName evidence="7">Methyl-accepting chemotaxis sensory transducer</fullName>
    </submittedName>
</protein>
<comment type="caution">
    <text evidence="7">The sequence shown here is derived from an EMBL/GenBank/DDBJ whole genome shotgun (WGS) entry which is preliminary data.</text>
</comment>
<evidence type="ECO:0000256" key="3">
    <source>
        <dbReference type="PROSITE-ProRule" id="PRU00284"/>
    </source>
</evidence>
<dbReference type="GO" id="GO:0006935">
    <property type="term" value="P:chemotaxis"/>
    <property type="evidence" value="ECO:0007669"/>
    <property type="project" value="InterPro"/>
</dbReference>
<dbReference type="GO" id="GO:0016020">
    <property type="term" value="C:membrane"/>
    <property type="evidence" value="ECO:0007669"/>
    <property type="project" value="InterPro"/>
</dbReference>
<feature type="transmembrane region" description="Helical" evidence="4">
    <location>
        <begin position="16"/>
        <end position="38"/>
    </location>
</feature>
<dbReference type="Pfam" id="PF00672">
    <property type="entry name" value="HAMP"/>
    <property type="match status" value="1"/>
</dbReference>
<dbReference type="SMART" id="SM00283">
    <property type="entry name" value="MA"/>
    <property type="match status" value="1"/>
</dbReference>
<evidence type="ECO:0000259" key="6">
    <source>
        <dbReference type="PROSITE" id="PS50885"/>
    </source>
</evidence>
<dbReference type="AlphaFoldDB" id="H7EN10"/>
<dbReference type="SUPFAM" id="SSF58104">
    <property type="entry name" value="Methyl-accepting chemotaxis protein (MCP) signaling domain"/>
    <property type="match status" value="1"/>
</dbReference>
<comment type="similarity">
    <text evidence="2">Belongs to the methyl-accepting chemotaxis (MCP) protein family.</text>
</comment>
<accession>H7EN10</accession>
<sequence>MGTKSGSKKSSLAIQIAWKIIAVMVMLLLGSSIICVILTSKQVDQMVVDDTMELVNSAADSISNRNQMHMQQIRTYTMFNEVGMESFDPVEIHSMLISYSKMRSKNFVRISYADYATEKLYNDDGTIEDCSTYPYFRKMKDNQLDQLYAEPIGDSYETGLIPYCKTGNFHDKGFFVGFAPVSNLQNAVLKIKGKDIASPKGFGVTVDSRGYYIAGPATETILKFPCWTLEQSKFADDALEYIRTAEPSKTKNRSILHSTLYNAGVKNEIFLRAIPSTSWTVITVIPTSTMKKTANTLALILGVTILVTAVMMALITSLLLFHSIKPLKFINKNLGQISTGDADLTRRLPESGTNEVGQITHNFNKFMAKQQQLFADISNSRDLMSSANEDFLRSLGQTHDHVEHLDKSISETEGQMHTQLTSVQDSKRVVGEIAEKVTNLDSLINSQSNAVEEASSAVEEMIGNIRSVTKSSENMSVTFEQLKELSKKGLLAQREIRTIVDEMSEKSKDLDVANKTIANIASETNLLAMNAAIEAAHAGDAGRGFAVVSDEIRTLAESSSVQSKEIKTKIADIKALIDKIVNAAAQSDAIYKSTNSEMDNTSQIVTTIRNAMSEQDVGSQQIIDVLKQMREVTFVVRDAGDKMKASQDELNGIAEELSRSASEVEESLERTSSTAKSVSKIETQLTEAAERVDSAINAISTKINGFKIS</sequence>
<dbReference type="Pfam" id="PF00015">
    <property type="entry name" value="MCPsignal"/>
    <property type="match status" value="1"/>
</dbReference>
<evidence type="ECO:0000256" key="1">
    <source>
        <dbReference type="ARBA" id="ARBA00023224"/>
    </source>
</evidence>
<dbReference type="OrthoDB" id="2489132at2"/>
<dbReference type="GO" id="GO:0007165">
    <property type="term" value="P:signal transduction"/>
    <property type="evidence" value="ECO:0007669"/>
    <property type="project" value="UniProtKB-KW"/>
</dbReference>
<gene>
    <name evidence="7" type="ORF">TresaDRAFT_0899</name>
</gene>
<dbReference type="InterPro" id="IPR003660">
    <property type="entry name" value="HAMP_dom"/>
</dbReference>
<proteinExistence type="inferred from homology"/>
<dbReference type="STRING" id="907348.TresaDRAFT_0899"/>
<dbReference type="InterPro" id="IPR004089">
    <property type="entry name" value="MCPsignal_dom"/>
</dbReference>
<reference evidence="7 8" key="1">
    <citation type="submission" date="2011-09" db="EMBL/GenBank/DDBJ databases">
        <title>The draft genome of Treponema saccharophilum DSM 2985.</title>
        <authorList>
            <consortium name="US DOE Joint Genome Institute (JGI-PGF)"/>
            <person name="Lucas S."/>
            <person name="Copeland A."/>
            <person name="Lapidus A."/>
            <person name="Glavina del Rio T."/>
            <person name="Dalin E."/>
            <person name="Tice H."/>
            <person name="Bruce D."/>
            <person name="Goodwin L."/>
            <person name="Pitluck S."/>
            <person name="Peters L."/>
            <person name="Kyrpides N."/>
            <person name="Mavromatis K."/>
            <person name="Ivanova N."/>
            <person name="Markowitz V."/>
            <person name="Cheng J.-F."/>
            <person name="Hugenholtz P."/>
            <person name="Woyke T."/>
            <person name="Wu D."/>
            <person name="Gronow S."/>
            <person name="Wellnitz S."/>
            <person name="Brambilla E."/>
            <person name="Klenk H.-P."/>
            <person name="Eisen J.A."/>
        </authorList>
    </citation>
    <scope>NUCLEOTIDE SEQUENCE [LARGE SCALE GENOMIC DNA]</scope>
    <source>
        <strain evidence="7 8">DSM 2985</strain>
    </source>
</reference>
<dbReference type="Gene3D" id="3.30.450.20">
    <property type="entry name" value="PAS domain"/>
    <property type="match status" value="1"/>
</dbReference>
<evidence type="ECO:0000259" key="5">
    <source>
        <dbReference type="PROSITE" id="PS50111"/>
    </source>
</evidence>
<organism evidence="7 8">
    <name type="scientific">Treponema saccharophilum DSM 2985</name>
    <dbReference type="NCBI Taxonomy" id="907348"/>
    <lineage>
        <taxon>Bacteria</taxon>
        <taxon>Pseudomonadati</taxon>
        <taxon>Spirochaetota</taxon>
        <taxon>Spirochaetia</taxon>
        <taxon>Spirochaetales</taxon>
        <taxon>Treponemataceae</taxon>
        <taxon>Treponema</taxon>
    </lineage>
</organism>
<dbReference type="PATRIC" id="fig|907348.3.peg.2321"/>
<keyword evidence="1 3" id="KW-0807">Transducer</keyword>
<dbReference type="Gene3D" id="1.10.287.950">
    <property type="entry name" value="Methyl-accepting chemotaxis protein"/>
    <property type="match status" value="2"/>
</dbReference>
<feature type="domain" description="HAMP" evidence="6">
    <location>
        <begin position="321"/>
        <end position="375"/>
    </location>
</feature>
<dbReference type="CDD" id="cd06225">
    <property type="entry name" value="HAMP"/>
    <property type="match status" value="1"/>
</dbReference>
<evidence type="ECO:0000313" key="8">
    <source>
        <dbReference type="Proteomes" id="UP000003571"/>
    </source>
</evidence>
<dbReference type="PANTHER" id="PTHR32089">
    <property type="entry name" value="METHYL-ACCEPTING CHEMOTAXIS PROTEIN MCPB"/>
    <property type="match status" value="1"/>
</dbReference>
<dbReference type="PROSITE" id="PS50885">
    <property type="entry name" value="HAMP"/>
    <property type="match status" value="1"/>
</dbReference>
<keyword evidence="4" id="KW-1133">Transmembrane helix</keyword>
<name>H7EN10_9SPIR</name>
<dbReference type="InterPro" id="IPR004090">
    <property type="entry name" value="Chemotax_Me-accpt_rcpt"/>
</dbReference>